<comment type="caution">
    <text evidence="1">The sequence shown here is derived from an EMBL/GenBank/DDBJ whole genome shotgun (WGS) entry which is preliminary data.</text>
</comment>
<evidence type="ECO:0000313" key="2">
    <source>
        <dbReference type="Proteomes" id="UP001237642"/>
    </source>
</evidence>
<reference evidence="1" key="2">
    <citation type="submission" date="2023-05" db="EMBL/GenBank/DDBJ databases">
        <authorList>
            <person name="Schelkunov M.I."/>
        </authorList>
    </citation>
    <scope>NUCLEOTIDE SEQUENCE</scope>
    <source>
        <strain evidence="1">Hsosn_3</strain>
        <tissue evidence="1">Leaf</tissue>
    </source>
</reference>
<dbReference type="AlphaFoldDB" id="A0AAD8NAC2"/>
<dbReference type="EMBL" id="JAUIZM010000001">
    <property type="protein sequence ID" value="KAK1401431.1"/>
    <property type="molecule type" value="Genomic_DNA"/>
</dbReference>
<protein>
    <submittedName>
        <fullName evidence="1">Uncharacterized protein</fullName>
    </submittedName>
</protein>
<gene>
    <name evidence="1" type="ORF">POM88_001036</name>
</gene>
<accession>A0AAD8NAC2</accession>
<reference evidence="1" key="1">
    <citation type="submission" date="2023-02" db="EMBL/GenBank/DDBJ databases">
        <title>Genome of toxic invasive species Heracleum sosnowskyi carries increased number of genes despite the absence of recent whole-genome duplications.</title>
        <authorList>
            <person name="Schelkunov M."/>
            <person name="Shtratnikova V."/>
            <person name="Makarenko M."/>
            <person name="Klepikova A."/>
            <person name="Omelchenko D."/>
            <person name="Novikova G."/>
            <person name="Obukhova E."/>
            <person name="Bogdanov V."/>
            <person name="Penin A."/>
            <person name="Logacheva M."/>
        </authorList>
    </citation>
    <scope>NUCLEOTIDE SEQUENCE</scope>
    <source>
        <strain evidence="1">Hsosn_3</strain>
        <tissue evidence="1">Leaf</tissue>
    </source>
</reference>
<sequence>MEDLERQWDNLQIEDEEQGILFEESEVLQDEVDARFCHKLFDEPLESILKPYGVFMKAPDRRNNKQIGGRWLRDSMGQPLMRSFGETGMGNGGRESWKGETKITDTVMIEGVDQGGLRREKGGNNYDNAEVRTLITTNEHLETTEVGIFDLNDKDGVSFIDNK</sequence>
<organism evidence="1 2">
    <name type="scientific">Heracleum sosnowskyi</name>
    <dbReference type="NCBI Taxonomy" id="360622"/>
    <lineage>
        <taxon>Eukaryota</taxon>
        <taxon>Viridiplantae</taxon>
        <taxon>Streptophyta</taxon>
        <taxon>Embryophyta</taxon>
        <taxon>Tracheophyta</taxon>
        <taxon>Spermatophyta</taxon>
        <taxon>Magnoliopsida</taxon>
        <taxon>eudicotyledons</taxon>
        <taxon>Gunneridae</taxon>
        <taxon>Pentapetalae</taxon>
        <taxon>asterids</taxon>
        <taxon>campanulids</taxon>
        <taxon>Apiales</taxon>
        <taxon>Apiaceae</taxon>
        <taxon>Apioideae</taxon>
        <taxon>apioid superclade</taxon>
        <taxon>Tordylieae</taxon>
        <taxon>Tordyliinae</taxon>
        <taxon>Heracleum</taxon>
    </lineage>
</organism>
<proteinExistence type="predicted"/>
<keyword evidence="2" id="KW-1185">Reference proteome</keyword>
<evidence type="ECO:0000313" key="1">
    <source>
        <dbReference type="EMBL" id="KAK1401431.1"/>
    </source>
</evidence>
<name>A0AAD8NAC2_9APIA</name>
<dbReference type="Proteomes" id="UP001237642">
    <property type="component" value="Unassembled WGS sequence"/>
</dbReference>